<dbReference type="InterPro" id="IPR036291">
    <property type="entry name" value="NAD(P)-bd_dom_sf"/>
</dbReference>
<evidence type="ECO:0000256" key="2">
    <source>
        <dbReference type="ARBA" id="ARBA00023002"/>
    </source>
</evidence>
<sequence>MKAVVIGASGTIGQAIVEALGQRHEIITVGSHSGQYQADLKDIAQVRALFAQIGKVDAVLVAAGILHIGPLDEMTPEQFHIGLNSKLMGQVNVALVAQHYLNDGGSITLTSGVDAHQPIRHGANASTSNSAVEGFVRAAAAELKRGLRINVVNPTLLTESASKYGHLFPGFETVPVKRVALAYMRSAEGIETGQTYKVWH</sequence>
<comment type="caution">
    <text evidence="3">The sequence shown here is derived from an EMBL/GenBank/DDBJ whole genome shotgun (WGS) entry which is preliminary data.</text>
</comment>
<dbReference type="Pfam" id="PF13561">
    <property type="entry name" value="adh_short_C2"/>
    <property type="match status" value="1"/>
</dbReference>
<evidence type="ECO:0000313" key="4">
    <source>
        <dbReference type="Proteomes" id="UP000541535"/>
    </source>
</evidence>
<dbReference type="RefSeq" id="WP_183439813.1">
    <property type="nucleotide sequence ID" value="NZ_JACHXD010000002.1"/>
</dbReference>
<dbReference type="AlphaFoldDB" id="A0A7W5FSK6"/>
<dbReference type="NCBIfam" id="NF005754">
    <property type="entry name" value="PRK07578.1"/>
    <property type="match status" value="1"/>
</dbReference>
<evidence type="ECO:0000313" key="3">
    <source>
        <dbReference type="EMBL" id="MBB3117874.1"/>
    </source>
</evidence>
<keyword evidence="4" id="KW-1185">Reference proteome</keyword>
<dbReference type="PRINTS" id="PR00081">
    <property type="entry name" value="GDHRDH"/>
</dbReference>
<protein>
    <submittedName>
        <fullName evidence="3">NAD(P)-dependent dehydrogenase (Short-subunit alcohol dehydrogenase family)</fullName>
    </submittedName>
</protein>
<evidence type="ECO:0000256" key="1">
    <source>
        <dbReference type="ARBA" id="ARBA00006484"/>
    </source>
</evidence>
<dbReference type="InterPro" id="IPR002347">
    <property type="entry name" value="SDR_fam"/>
</dbReference>
<dbReference type="InterPro" id="IPR051122">
    <property type="entry name" value="SDR_DHRS6-like"/>
</dbReference>
<proteinExistence type="inferred from homology"/>
<dbReference type="PANTHER" id="PTHR43477:SF1">
    <property type="entry name" value="DIHYDROANTICAPSIN 7-DEHYDROGENASE"/>
    <property type="match status" value="1"/>
</dbReference>
<dbReference type="PANTHER" id="PTHR43477">
    <property type="entry name" value="DIHYDROANTICAPSIN 7-DEHYDROGENASE"/>
    <property type="match status" value="1"/>
</dbReference>
<reference evidence="3 4" key="1">
    <citation type="submission" date="2020-08" db="EMBL/GenBank/DDBJ databases">
        <title>Genomic Encyclopedia of Type Strains, Phase III (KMG-III): the genomes of soil and plant-associated and newly described type strains.</title>
        <authorList>
            <person name="Whitman W."/>
        </authorList>
    </citation>
    <scope>NUCLEOTIDE SEQUENCE [LARGE SCALE GENOMIC DNA]</scope>
    <source>
        <strain evidence="3 4">CECT 8897</strain>
    </source>
</reference>
<dbReference type="EMBL" id="JACHXD010000002">
    <property type="protein sequence ID" value="MBB3117874.1"/>
    <property type="molecule type" value="Genomic_DNA"/>
</dbReference>
<dbReference type="Gene3D" id="3.40.50.720">
    <property type="entry name" value="NAD(P)-binding Rossmann-like Domain"/>
    <property type="match status" value="1"/>
</dbReference>
<dbReference type="SUPFAM" id="SSF51735">
    <property type="entry name" value="NAD(P)-binding Rossmann-fold domains"/>
    <property type="match status" value="1"/>
</dbReference>
<dbReference type="Proteomes" id="UP000541535">
    <property type="component" value="Unassembled WGS sequence"/>
</dbReference>
<name>A0A7W5FSK6_9BURK</name>
<organism evidence="3 4">
    <name type="scientific">Pseudoduganella violacea</name>
    <dbReference type="NCBI Taxonomy" id="1715466"/>
    <lineage>
        <taxon>Bacteria</taxon>
        <taxon>Pseudomonadati</taxon>
        <taxon>Pseudomonadota</taxon>
        <taxon>Betaproteobacteria</taxon>
        <taxon>Burkholderiales</taxon>
        <taxon>Oxalobacteraceae</taxon>
        <taxon>Telluria group</taxon>
        <taxon>Pseudoduganella</taxon>
    </lineage>
</organism>
<keyword evidence="2" id="KW-0560">Oxidoreductase</keyword>
<accession>A0A7W5FSK6</accession>
<dbReference type="CDD" id="cd11731">
    <property type="entry name" value="Lin1944_like_SDR_c"/>
    <property type="match status" value="1"/>
</dbReference>
<dbReference type="GO" id="GO:0016491">
    <property type="term" value="F:oxidoreductase activity"/>
    <property type="evidence" value="ECO:0007669"/>
    <property type="project" value="UniProtKB-KW"/>
</dbReference>
<comment type="similarity">
    <text evidence="1">Belongs to the short-chain dehydrogenases/reductases (SDR) family.</text>
</comment>
<gene>
    <name evidence="3" type="ORF">FHS03_000900</name>
</gene>